<comment type="similarity">
    <text evidence="2 8">Belongs to the purine-cytosine permease (2.A.39) family.</text>
</comment>
<evidence type="ECO:0000256" key="5">
    <source>
        <dbReference type="ARBA" id="ARBA00022692"/>
    </source>
</evidence>
<protein>
    <recommendedName>
        <fullName evidence="13">Purine-cytosine permease</fullName>
    </recommendedName>
</protein>
<dbReference type="GO" id="GO:0005886">
    <property type="term" value="C:plasma membrane"/>
    <property type="evidence" value="ECO:0007669"/>
    <property type="project" value="TreeGrafter"/>
</dbReference>
<dbReference type="PANTHER" id="PTHR31806">
    <property type="entry name" value="PURINE-CYTOSINE PERMEASE FCY2-RELATED"/>
    <property type="match status" value="1"/>
</dbReference>
<feature type="transmembrane region" description="Helical" evidence="10">
    <location>
        <begin position="165"/>
        <end position="189"/>
    </location>
</feature>
<dbReference type="Proteomes" id="UP001166286">
    <property type="component" value="Unassembled WGS sequence"/>
</dbReference>
<dbReference type="GO" id="GO:0015851">
    <property type="term" value="P:nucleobase transport"/>
    <property type="evidence" value="ECO:0007669"/>
    <property type="project" value="UniProtKB-ARBA"/>
</dbReference>
<evidence type="ECO:0000256" key="9">
    <source>
        <dbReference type="SAM" id="MobiDB-lite"/>
    </source>
</evidence>
<proteinExistence type="inferred from homology"/>
<keyword evidence="3 8" id="KW-0813">Transport</keyword>
<gene>
    <name evidence="11" type="ORF">JMJ35_005993</name>
</gene>
<keyword evidence="7 8" id="KW-0472">Membrane</keyword>
<feature type="transmembrane region" description="Helical" evidence="10">
    <location>
        <begin position="267"/>
        <end position="287"/>
    </location>
</feature>
<keyword evidence="4" id="KW-0597">Phosphoprotein</keyword>
<evidence type="ECO:0000256" key="10">
    <source>
        <dbReference type="SAM" id="Phobius"/>
    </source>
</evidence>
<organism evidence="11 12">
    <name type="scientific">Cladonia borealis</name>
    <dbReference type="NCBI Taxonomy" id="184061"/>
    <lineage>
        <taxon>Eukaryota</taxon>
        <taxon>Fungi</taxon>
        <taxon>Dikarya</taxon>
        <taxon>Ascomycota</taxon>
        <taxon>Pezizomycotina</taxon>
        <taxon>Lecanoromycetes</taxon>
        <taxon>OSLEUM clade</taxon>
        <taxon>Lecanoromycetidae</taxon>
        <taxon>Lecanorales</taxon>
        <taxon>Lecanorineae</taxon>
        <taxon>Cladoniaceae</taxon>
        <taxon>Cladonia</taxon>
    </lineage>
</organism>
<dbReference type="PIRSF" id="PIRSF002744">
    <property type="entry name" value="Pur-cyt_permease"/>
    <property type="match status" value="1"/>
</dbReference>
<feature type="transmembrane region" description="Helical" evidence="10">
    <location>
        <begin position="122"/>
        <end position="144"/>
    </location>
</feature>
<keyword evidence="6 10" id="KW-1133">Transmembrane helix</keyword>
<dbReference type="InterPro" id="IPR026030">
    <property type="entry name" value="Pur-cyt_permease_Fcy2/21/22"/>
</dbReference>
<feature type="transmembrane region" description="Helical" evidence="10">
    <location>
        <begin position="500"/>
        <end position="519"/>
    </location>
</feature>
<reference evidence="11" key="1">
    <citation type="submission" date="2023-03" db="EMBL/GenBank/DDBJ databases">
        <title>Complete genome of Cladonia borealis.</title>
        <authorList>
            <person name="Park H."/>
        </authorList>
    </citation>
    <scope>NUCLEOTIDE SEQUENCE</scope>
    <source>
        <strain evidence="11">ANT050790</strain>
    </source>
</reference>
<evidence type="ECO:0000256" key="3">
    <source>
        <dbReference type="ARBA" id="ARBA00022448"/>
    </source>
</evidence>
<feature type="transmembrane region" description="Helical" evidence="10">
    <location>
        <begin position="392"/>
        <end position="410"/>
    </location>
</feature>
<feature type="transmembrane region" description="Helical" evidence="10">
    <location>
        <begin position="91"/>
        <end position="110"/>
    </location>
</feature>
<feature type="transmembrane region" description="Helical" evidence="10">
    <location>
        <begin position="460"/>
        <end position="480"/>
    </location>
</feature>
<dbReference type="Gene3D" id="1.10.4160.10">
    <property type="entry name" value="Hydantoin permease"/>
    <property type="match status" value="1"/>
</dbReference>
<keyword evidence="12" id="KW-1185">Reference proteome</keyword>
<evidence type="ECO:0000313" key="11">
    <source>
        <dbReference type="EMBL" id="KAK0511420.1"/>
    </source>
</evidence>
<dbReference type="FunFam" id="1.10.4160.10:FF:000002">
    <property type="entry name" value="Purine-cytosine permease fcyB"/>
    <property type="match status" value="1"/>
</dbReference>
<evidence type="ECO:0000256" key="1">
    <source>
        <dbReference type="ARBA" id="ARBA00004141"/>
    </source>
</evidence>
<comment type="subcellular location">
    <subcellularLocation>
        <location evidence="1">Membrane</location>
        <topology evidence="1">Multi-pass membrane protein</topology>
    </subcellularLocation>
</comment>
<feature type="region of interest" description="Disordered" evidence="9">
    <location>
        <begin position="1"/>
        <end position="42"/>
    </location>
</feature>
<dbReference type="GO" id="GO:0000329">
    <property type="term" value="C:fungal-type vacuole membrane"/>
    <property type="evidence" value="ECO:0007669"/>
    <property type="project" value="TreeGrafter"/>
</dbReference>
<evidence type="ECO:0000256" key="6">
    <source>
        <dbReference type="ARBA" id="ARBA00022989"/>
    </source>
</evidence>
<dbReference type="AlphaFoldDB" id="A0AA39QYB6"/>
<evidence type="ECO:0000256" key="4">
    <source>
        <dbReference type="ARBA" id="ARBA00022553"/>
    </source>
</evidence>
<evidence type="ECO:0008006" key="13">
    <source>
        <dbReference type="Google" id="ProtNLM"/>
    </source>
</evidence>
<dbReference type="EMBL" id="JAFEKC020000013">
    <property type="protein sequence ID" value="KAK0511420.1"/>
    <property type="molecule type" value="Genomic_DNA"/>
</dbReference>
<keyword evidence="5 10" id="KW-0812">Transmembrane</keyword>
<evidence type="ECO:0000256" key="8">
    <source>
        <dbReference type="PIRNR" id="PIRNR002744"/>
    </source>
</evidence>
<feature type="transmembrane region" description="Helical" evidence="10">
    <location>
        <begin position="299"/>
        <end position="320"/>
    </location>
</feature>
<feature type="transmembrane region" description="Helical" evidence="10">
    <location>
        <begin position="195"/>
        <end position="221"/>
    </location>
</feature>
<dbReference type="GO" id="GO:0022857">
    <property type="term" value="F:transmembrane transporter activity"/>
    <property type="evidence" value="ECO:0007669"/>
    <property type="project" value="InterPro"/>
</dbReference>
<dbReference type="Pfam" id="PF02133">
    <property type="entry name" value="Transp_cyt_pur"/>
    <property type="match status" value="1"/>
</dbReference>
<evidence type="ECO:0000256" key="2">
    <source>
        <dbReference type="ARBA" id="ARBA00008974"/>
    </source>
</evidence>
<feature type="transmembrane region" description="Helical" evidence="10">
    <location>
        <begin position="340"/>
        <end position="365"/>
    </location>
</feature>
<feature type="compositionally biased region" description="Polar residues" evidence="9">
    <location>
        <begin position="20"/>
        <end position="29"/>
    </location>
</feature>
<sequence length="529" mass="56804">MNPLHHPASEVPADLEKANGATTSVSSRNSIEKGTLSTSSSPTPVLIHVPTRFQRINHRIESLAGLEARGIVRVLPEERHGSSVMGYAQMAILWFSANVTANNLAVGLLGPLVFELGFLDSAMMATFGSLIGSIPTAYMSIWGAQSGNRTMIVARYFMGYWPAKITCFLNMIIMVGYGTISCIISGQLLSAVSGGSMSIVVGIIIVALISWLVAVFGMAIFHTYERWSWLPQLIALMVLVGSAGPNFNPTLQSTGPASAITAHRLSFFSLCLSVPLSWAGAGSDFYVYYPENTNKKLTFLMTFSGLTLSFVWVTLMGVGLGCGVASTPAWATAYETSSGALLLAGYGGLGGFGKFCGVIVALGVISNNIPGTYAAALGCQVLGRYGKAVPRYLWVCVVVTVYFVCAIAGRNNLFNIFENFLALMGYWLMIFVAIVLEEHLIFKGRMAPGFDWTQWENPKYLPIGVAALSAFLIGWAGAIIGMDQVWFVGPVATMIGDNTGADIGIWLGSGFAIVTYPPLRYLELKKFGR</sequence>
<feature type="transmembrane region" description="Helical" evidence="10">
    <location>
        <begin position="416"/>
        <end position="436"/>
    </location>
</feature>
<feature type="transmembrane region" description="Helical" evidence="10">
    <location>
        <begin position="228"/>
        <end position="247"/>
    </location>
</feature>
<name>A0AA39QYB6_9LECA</name>
<comment type="caution">
    <text evidence="11">The sequence shown here is derived from an EMBL/GenBank/DDBJ whole genome shotgun (WGS) entry which is preliminary data.</text>
</comment>
<evidence type="ECO:0000313" key="12">
    <source>
        <dbReference type="Proteomes" id="UP001166286"/>
    </source>
</evidence>
<dbReference type="InterPro" id="IPR001248">
    <property type="entry name" value="Pur-cyt_permease"/>
</dbReference>
<accession>A0AA39QYB6</accession>
<dbReference type="PANTHER" id="PTHR31806:SF8">
    <property type="entry name" value="TRANSPORTER, PUTATIVE (AFU_ORTHOLOGUE AFUA_2G03000)-RELATED"/>
    <property type="match status" value="1"/>
</dbReference>
<evidence type="ECO:0000256" key="7">
    <source>
        <dbReference type="ARBA" id="ARBA00023136"/>
    </source>
</evidence>